<evidence type="ECO:0000313" key="2">
    <source>
        <dbReference type="Proteomes" id="UP000321424"/>
    </source>
</evidence>
<gene>
    <name evidence="1" type="ORF">NN4_27260</name>
</gene>
<comment type="caution">
    <text evidence="1">The sequence shown here is derived from an EMBL/GenBank/DDBJ whole genome shotgun (WGS) entry which is preliminary data.</text>
</comment>
<evidence type="ECO:0000313" key="1">
    <source>
        <dbReference type="EMBL" id="GEM38207.1"/>
    </source>
</evidence>
<dbReference type="Proteomes" id="UP000321424">
    <property type="component" value="Unassembled WGS sequence"/>
</dbReference>
<dbReference type="RefSeq" id="WP_147130257.1">
    <property type="nucleotide sequence ID" value="NZ_BJXA01000014.1"/>
</dbReference>
<accession>A0A511MDH2</accession>
<reference evidence="1 2" key="1">
    <citation type="submission" date="2019-07" db="EMBL/GenBank/DDBJ databases">
        <title>Whole genome shotgun sequence of Nocardia ninae NBRC 108245.</title>
        <authorList>
            <person name="Hosoyama A."/>
            <person name="Uohara A."/>
            <person name="Ohji S."/>
            <person name="Ichikawa N."/>
        </authorList>
    </citation>
    <scope>NUCLEOTIDE SEQUENCE [LARGE SCALE GENOMIC DNA]</scope>
    <source>
        <strain evidence="1 2">NBRC 108245</strain>
    </source>
</reference>
<evidence type="ECO:0008006" key="3">
    <source>
        <dbReference type="Google" id="ProtNLM"/>
    </source>
</evidence>
<sequence length="312" mass="34353">MITPPPDTRIVIEGPGAEKFTVAGPGMGDRGVVLADEDSGTDFDAMYETATTTIWNATAYQIGADFGGLREEKFDFSLAFHVLGTPQLPWRHADSAFRQGFSFRRDSLVRVQIDDTERRLPVRLGAKPRVKIVGDPNIHDYGLVVVPLIGAYPRWLEDDATSSFITTTDTTGGGVETGFVTVANPLPIDYEIWPRWVFQGTAGIVWTIPDFSWGSDEFDRAEIDADRKIVMPPLLAGEHIVIDTDRMARNGQANSSLDTEFYARMGGKRFVYALPGRTPETRIPVSVTGAPIGAGIQVRCPRPWPRPWGGLD</sequence>
<dbReference type="OrthoDB" id="4407402at2"/>
<keyword evidence="2" id="KW-1185">Reference proteome</keyword>
<name>A0A511MDH2_9NOCA</name>
<organism evidence="1 2">
    <name type="scientific">Nocardia ninae NBRC 108245</name>
    <dbReference type="NCBI Taxonomy" id="1210091"/>
    <lineage>
        <taxon>Bacteria</taxon>
        <taxon>Bacillati</taxon>
        <taxon>Actinomycetota</taxon>
        <taxon>Actinomycetes</taxon>
        <taxon>Mycobacteriales</taxon>
        <taxon>Nocardiaceae</taxon>
        <taxon>Nocardia</taxon>
    </lineage>
</organism>
<protein>
    <recommendedName>
        <fullName evidence="3">Minor tail protein</fullName>
    </recommendedName>
</protein>
<proteinExistence type="predicted"/>
<dbReference type="EMBL" id="BJXA01000014">
    <property type="protein sequence ID" value="GEM38207.1"/>
    <property type="molecule type" value="Genomic_DNA"/>
</dbReference>
<dbReference type="AlphaFoldDB" id="A0A511MDH2"/>